<dbReference type="SUPFAM" id="SSF55729">
    <property type="entry name" value="Acyl-CoA N-acyltransferases (Nat)"/>
    <property type="match status" value="1"/>
</dbReference>
<evidence type="ECO:0000256" key="1">
    <source>
        <dbReference type="ARBA" id="ARBA00021268"/>
    </source>
</evidence>
<dbReference type="GO" id="GO:0031509">
    <property type="term" value="P:subtelomeric heterochromatin formation"/>
    <property type="evidence" value="ECO:0007669"/>
    <property type="project" value="InterPro"/>
</dbReference>
<evidence type="ECO:0000256" key="2">
    <source>
        <dbReference type="SAM" id="MobiDB-lite"/>
    </source>
</evidence>
<evidence type="ECO:0000313" key="3">
    <source>
        <dbReference type="EMBL" id="KZZ92744.1"/>
    </source>
</evidence>
<keyword evidence="4" id="KW-1185">Reference proteome</keyword>
<evidence type="ECO:0000313" key="4">
    <source>
        <dbReference type="Proteomes" id="UP000242877"/>
    </source>
</evidence>
<proteinExistence type="predicted"/>
<feature type="region of interest" description="Disordered" evidence="2">
    <location>
        <begin position="199"/>
        <end position="244"/>
    </location>
</feature>
<dbReference type="PANTHER" id="PTHR12046">
    <property type="entry name" value="HISTONE ACETYLTRANSFERASE TYPE B CATALYTIC SUBUNIT"/>
    <property type="match status" value="1"/>
</dbReference>
<dbReference type="Proteomes" id="UP000242877">
    <property type="component" value="Unassembled WGS sequence"/>
</dbReference>
<protein>
    <recommendedName>
        <fullName evidence="1">Histone acetyltransferase type B catalytic subunit</fullName>
    </recommendedName>
</protein>
<dbReference type="Gene3D" id="3.40.630.30">
    <property type="match status" value="1"/>
</dbReference>
<dbReference type="EMBL" id="AZGZ01000010">
    <property type="protein sequence ID" value="KZZ92744.1"/>
    <property type="molecule type" value="Genomic_DNA"/>
</dbReference>
<dbReference type="AlphaFoldDB" id="A0A167ZJL0"/>
<feature type="compositionally biased region" description="Basic and acidic residues" evidence="2">
    <location>
        <begin position="233"/>
        <end position="244"/>
    </location>
</feature>
<sequence>MGHGSRLYRHIQQEGLNDSSVYELTVEDPNEDFINLRDSNDYRLVKPEFDKLNLKINDNPYPSDMKKKPRCMPTAKLLPVVELEELRVKFKLTPTQFAHVLEMYLLNQIPSSNRGARTNMTRLMTRKWKATNEHERRYYWWRMLVKQRLYKKHRDVMIQADPEERLESLETAVNAVEEGYEQILLNLGVREVELEQERLATASEGSQEGTGEKKLRARPSKKRIVPDDDEEGDHTSDKSKKIRI</sequence>
<comment type="caution">
    <text evidence="3">The sequence shown here is derived from an EMBL/GenBank/DDBJ whole genome shotgun (WGS) entry which is preliminary data.</text>
</comment>
<accession>A0A167ZJL0</accession>
<keyword evidence="3" id="KW-0808">Transferase</keyword>
<reference evidence="3 4" key="1">
    <citation type="journal article" date="2016" name="Genome Biol. Evol.">
        <title>Divergent and convergent evolution of fungal pathogenicity.</title>
        <authorList>
            <person name="Shang Y."/>
            <person name="Xiao G."/>
            <person name="Zheng P."/>
            <person name="Cen K."/>
            <person name="Zhan S."/>
            <person name="Wang C."/>
        </authorList>
    </citation>
    <scope>NUCLEOTIDE SEQUENCE [LARGE SCALE GENOMIC DNA]</scope>
    <source>
        <strain evidence="3 4">ARSEF 7405</strain>
    </source>
</reference>
<name>A0A167ZJL0_9EURO</name>
<dbReference type="GO" id="GO:0004402">
    <property type="term" value="F:histone acetyltransferase activity"/>
    <property type="evidence" value="ECO:0007669"/>
    <property type="project" value="InterPro"/>
</dbReference>
<gene>
    <name evidence="3" type="ORF">AAP_02825</name>
</gene>
<organism evidence="3 4">
    <name type="scientific">Ascosphaera apis ARSEF 7405</name>
    <dbReference type="NCBI Taxonomy" id="392613"/>
    <lineage>
        <taxon>Eukaryota</taxon>
        <taxon>Fungi</taxon>
        <taxon>Dikarya</taxon>
        <taxon>Ascomycota</taxon>
        <taxon>Pezizomycotina</taxon>
        <taxon>Eurotiomycetes</taxon>
        <taxon>Eurotiomycetidae</taxon>
        <taxon>Onygenales</taxon>
        <taxon>Ascosphaeraceae</taxon>
        <taxon>Ascosphaera</taxon>
    </lineage>
</organism>
<dbReference type="OrthoDB" id="10253098at2759"/>
<dbReference type="VEuPathDB" id="FungiDB:AAP_02825"/>
<dbReference type="InterPro" id="IPR016181">
    <property type="entry name" value="Acyl_CoA_acyltransferase"/>
</dbReference>
<dbReference type="GO" id="GO:0005634">
    <property type="term" value="C:nucleus"/>
    <property type="evidence" value="ECO:0007669"/>
    <property type="project" value="InterPro"/>
</dbReference>
<dbReference type="InterPro" id="IPR017380">
    <property type="entry name" value="Hist_AcTrfase_B-typ_cat-su"/>
</dbReference>
<dbReference type="GO" id="GO:0000781">
    <property type="term" value="C:chromosome, telomeric region"/>
    <property type="evidence" value="ECO:0007669"/>
    <property type="project" value="GOC"/>
</dbReference>